<dbReference type="eggNOG" id="arCOG04661">
    <property type="taxonomic scope" value="Archaea"/>
</dbReference>
<dbReference type="GeneID" id="3701510"/>
<evidence type="ECO:0000256" key="1">
    <source>
        <dbReference type="SAM" id="MobiDB-lite"/>
    </source>
</evidence>
<dbReference type="InterPro" id="IPR058322">
    <property type="entry name" value="DUF8009"/>
</dbReference>
<dbReference type="STRING" id="348780.NP_2646A"/>
<reference evidence="3 4" key="1">
    <citation type="journal article" date="2005" name="Genome Res.">
        <title>Living with two extremes: conclusions from the genome sequence of Natronomonas pharaonis.</title>
        <authorList>
            <person name="Falb M."/>
            <person name="Pfeiffer F."/>
            <person name="Palm P."/>
            <person name="Rodewald K."/>
            <person name="Hickmann V."/>
            <person name="Tittor J."/>
            <person name="Oesterhelt D."/>
        </authorList>
    </citation>
    <scope>NUCLEOTIDE SEQUENCE [LARGE SCALE GENOMIC DNA]</scope>
    <source>
        <strain evidence="4">ATCC 35678 / DSM 2160 / CIP 103997 / JCM 8858 / NBRC 14720 / NCIMB 2260 / Gabara</strain>
    </source>
</reference>
<proteinExistence type="predicted"/>
<dbReference type="EMBL" id="CR936257">
    <property type="protein sequence ID" value="CAI49414.1"/>
    <property type="molecule type" value="Genomic_DNA"/>
</dbReference>
<protein>
    <recommendedName>
        <fullName evidence="2">DUF8009 domain-containing protein</fullName>
    </recommendedName>
</protein>
<sequence>MSSTDPTAIRVLAVTAEDLVAAVEANERRDADAVLRVTPPFSGRMRARLHLDGAEHGYESTQPLHIPPERFVSEVPPAPTPDETADTLRNDPDETYTQERHRERHEAVLSAWRQQLKEATLDAAHIETPSGEHEVRVTWLG</sequence>
<organism evidence="3 4">
    <name type="scientific">Natronomonas pharaonis (strain ATCC 35678 / DSM 2160 / CIP 103997 / JCM 8858 / NBRC 14720 / NCIMB 2260 / Gabara)</name>
    <name type="common">Halobacterium pharaonis</name>
    <dbReference type="NCBI Taxonomy" id="348780"/>
    <lineage>
        <taxon>Archaea</taxon>
        <taxon>Methanobacteriati</taxon>
        <taxon>Methanobacteriota</taxon>
        <taxon>Stenosarchaea group</taxon>
        <taxon>Halobacteria</taxon>
        <taxon>Halobacteriales</taxon>
        <taxon>Natronomonadaceae</taxon>
        <taxon>Natronomonas</taxon>
    </lineage>
</organism>
<gene>
    <name evidence="3" type="ordered locus">NP_2646A</name>
</gene>
<dbReference type="KEGG" id="nph:NP_2646A"/>
<dbReference type="Proteomes" id="UP000002698">
    <property type="component" value="Chromosome"/>
</dbReference>
<name>A0A1U7EWD9_NATPD</name>
<dbReference type="Pfam" id="PF26033">
    <property type="entry name" value="DUF8009"/>
    <property type="match status" value="1"/>
</dbReference>
<keyword evidence="4" id="KW-1185">Reference proteome</keyword>
<dbReference type="OrthoDB" id="199191at2157"/>
<dbReference type="EnsemblBacteria" id="CAI49414">
    <property type="protein sequence ID" value="CAI49414"/>
    <property type="gene ID" value="NP_2646A"/>
</dbReference>
<dbReference type="HOGENOM" id="CLU_120319_0_0_2"/>
<feature type="region of interest" description="Disordered" evidence="1">
    <location>
        <begin position="71"/>
        <end position="103"/>
    </location>
</feature>
<feature type="compositionally biased region" description="Basic and acidic residues" evidence="1">
    <location>
        <begin position="86"/>
        <end position="103"/>
    </location>
</feature>
<accession>A0A1U7EWD9</accession>
<evidence type="ECO:0000259" key="2">
    <source>
        <dbReference type="Pfam" id="PF26033"/>
    </source>
</evidence>
<dbReference type="AlphaFoldDB" id="A0A1U7EWD9"/>
<evidence type="ECO:0000313" key="4">
    <source>
        <dbReference type="Proteomes" id="UP000002698"/>
    </source>
</evidence>
<evidence type="ECO:0000313" key="3">
    <source>
        <dbReference type="EMBL" id="CAI49414.1"/>
    </source>
</evidence>
<dbReference type="RefSeq" id="WP_011323039.1">
    <property type="nucleotide sequence ID" value="NC_007426.1"/>
</dbReference>
<feature type="domain" description="DUF8009" evidence="2">
    <location>
        <begin position="3"/>
        <end position="141"/>
    </location>
</feature>